<proteinExistence type="predicted"/>
<name>A0A7L7SHY1_9CAUD</name>
<evidence type="ECO:0000313" key="1">
    <source>
        <dbReference type="EMBL" id="QOC55710.1"/>
    </source>
</evidence>
<reference evidence="1 2" key="1">
    <citation type="submission" date="2020-07" db="EMBL/GenBank/DDBJ databases">
        <authorList>
            <person name="Buterbaugh K.M."/>
            <person name="Dean A.J."/>
            <person name="Durmis N.D."/>
            <person name="Gonzalez I.M."/>
            <person name="Kowalski E.M."/>
            <person name="Mundorff O.G."/>
            <person name="Vimal D."/>
            <person name="Chamarti P.R."/>
            <person name="Xu J."/>
            <person name="Butela K.A."/>
            <person name="Garlena R.A."/>
            <person name="Russell D.A."/>
            <person name="Pope W.H."/>
            <person name="Jacobs-Sera D."/>
            <person name="Hatfull G.F."/>
        </authorList>
    </citation>
    <scope>NUCLEOTIDE SEQUENCE [LARGE SCALE GENOMIC DNA]</scope>
</reference>
<dbReference type="EMBL" id="MT771339">
    <property type="protein sequence ID" value="QOC55710.1"/>
    <property type="molecule type" value="Genomic_DNA"/>
</dbReference>
<accession>A0A7L7SHY1</accession>
<evidence type="ECO:0000313" key="2">
    <source>
        <dbReference type="Proteomes" id="UP000516653"/>
    </source>
</evidence>
<sequence length="131" mass="14539">MAEYDVTKEVADALVALLTGWTIDTKVPADIPTVRLPLATLTEQPGSESFKPWNHSTGPLSEIASIDIDLFGSSVLELKQTARAVSRMLYSMVSKSNRITEVYCPATFAVRPDWNDRISRVGAEFDFTFRP</sequence>
<protein>
    <submittedName>
        <fullName evidence="1">Tail terminator</fullName>
    </submittedName>
</protein>
<gene>
    <name evidence="1" type="primary">10</name>
    <name evidence="1" type="ORF">SEA_ARCHIMEDES_10</name>
</gene>
<keyword evidence="2" id="KW-1185">Reference proteome</keyword>
<dbReference type="GeneID" id="63742938"/>
<dbReference type="Proteomes" id="UP000516653">
    <property type="component" value="Segment"/>
</dbReference>
<organism evidence="1 2">
    <name type="scientific">Gordonia phage Archimedes</name>
    <dbReference type="NCBI Taxonomy" id="2759389"/>
    <lineage>
        <taxon>Viruses</taxon>
        <taxon>Duplodnaviria</taxon>
        <taxon>Heunggongvirae</taxon>
        <taxon>Uroviricota</taxon>
        <taxon>Caudoviricetes</taxon>
        <taxon>Archimedesvirus</taxon>
        <taxon>Archimedesvirus archimedes</taxon>
    </lineage>
</organism>
<dbReference type="KEGG" id="vg:63742938"/>
<dbReference type="RefSeq" id="YP_010049619.1">
    <property type="nucleotide sequence ID" value="NC_054392.1"/>
</dbReference>